<comment type="caution">
    <text evidence="1">The sequence shown here is derived from an EMBL/GenBank/DDBJ whole genome shotgun (WGS) entry which is preliminary data.</text>
</comment>
<keyword evidence="2" id="KW-1185">Reference proteome</keyword>
<dbReference type="EMBL" id="JANJQO010000554">
    <property type="protein sequence ID" value="KAJ2976679.1"/>
    <property type="molecule type" value="Genomic_DNA"/>
</dbReference>
<proteinExistence type="predicted"/>
<accession>A0ACC1NC89</accession>
<protein>
    <submittedName>
        <fullName evidence="1">Uncharacterized protein</fullName>
    </submittedName>
</protein>
<organism evidence="1 2">
    <name type="scientific">Zarea fungicola</name>
    <dbReference type="NCBI Taxonomy" id="93591"/>
    <lineage>
        <taxon>Eukaryota</taxon>
        <taxon>Fungi</taxon>
        <taxon>Dikarya</taxon>
        <taxon>Ascomycota</taxon>
        <taxon>Pezizomycotina</taxon>
        <taxon>Sordariomycetes</taxon>
        <taxon>Hypocreomycetidae</taxon>
        <taxon>Hypocreales</taxon>
        <taxon>Cordycipitaceae</taxon>
        <taxon>Zarea</taxon>
    </lineage>
</organism>
<sequence length="401" mass="45668">MVDYSFVDGVERLEKYEPGGFHPVLVGDRIHHRYEVVDKLGHGGWSTIWLVHDSQEQRDLALKIGIADSLPPEAPILRALNARPDGPGSENILHLLDEFTVRGPNGSHPCYTTALSLCNLRECSFSQLFHLDVARAMVYELVLAVAYVHSQNFIHGGESHITSFRKKYGEPDSYQVECRDGQPLTPHVPPFVTVPLYMGKNAKESTLQDARIVLSDFGESYSPETDIRLGKDCHTPVDFRPPEAIFEPDTPLSSSADIWSLATAIWDIIGMQALFSSAFYSEKQVMCQIVDILGRLPDAWDKNWNDREEFFAHDGQPKQGRHGWPGIEQAFRNRVQKYRGEANMVELCAEEEVAFLAMMKRMLKYRPEERYTAQQVLECDGMVKWARSDYERRRSPGKYCL</sequence>
<dbReference type="Proteomes" id="UP001143910">
    <property type="component" value="Unassembled WGS sequence"/>
</dbReference>
<name>A0ACC1NC89_9HYPO</name>
<reference evidence="1" key="1">
    <citation type="submission" date="2022-08" db="EMBL/GenBank/DDBJ databases">
        <title>Genome Sequence of Lecanicillium fungicola.</title>
        <authorList>
            <person name="Buettner E."/>
        </authorList>
    </citation>
    <scope>NUCLEOTIDE SEQUENCE</scope>
    <source>
        <strain evidence="1">Babe33</strain>
    </source>
</reference>
<gene>
    <name evidence="1" type="ORF">NQ176_g4808</name>
</gene>
<evidence type="ECO:0000313" key="1">
    <source>
        <dbReference type="EMBL" id="KAJ2976679.1"/>
    </source>
</evidence>
<evidence type="ECO:0000313" key="2">
    <source>
        <dbReference type="Proteomes" id="UP001143910"/>
    </source>
</evidence>